<keyword evidence="2" id="KW-1185">Reference proteome</keyword>
<dbReference type="EMBL" id="BAAAOS010000006">
    <property type="protein sequence ID" value="GAA1554675.1"/>
    <property type="molecule type" value="Genomic_DNA"/>
</dbReference>
<accession>A0ABN2C965</accession>
<sequence>MAAEDSARFVRRAGAVLTSEVLEQLEADVVNLAEQYLRRPPYAMFKPLSALRAEMFEMLEGHPRPEHAKELYRVAGLVSSLLAHLSSDLGQPYGVDTHTRAAWLCADLSGDNHQRAYIRWVQSQVAYWQHDYTRSADLARHGQQFAQVGESMLRLASQEARALAALGDEHETTRVLQRAGSSIEATLDQQPAPGVFYFPAGKAAYYAAEAHIALGGTAHLHQAVADAERSLALFAAGHGRSPELVAAAQLDLVTAHFGLDDLDAGAEHLAPVLQLPVESRTMPVIERTLKIAASLTNDRYADSAAAGDLRDQLDQFCSYSAGGGAPQLPA</sequence>
<reference evidence="1 2" key="1">
    <citation type="journal article" date="2019" name="Int. J. Syst. Evol. Microbiol.">
        <title>The Global Catalogue of Microorganisms (GCM) 10K type strain sequencing project: providing services to taxonomists for standard genome sequencing and annotation.</title>
        <authorList>
            <consortium name="The Broad Institute Genomics Platform"/>
            <consortium name="The Broad Institute Genome Sequencing Center for Infectious Disease"/>
            <person name="Wu L."/>
            <person name="Ma J."/>
        </authorList>
    </citation>
    <scope>NUCLEOTIDE SEQUENCE [LARGE SCALE GENOMIC DNA]</scope>
    <source>
        <strain evidence="1 2">JCM 14969</strain>
    </source>
</reference>
<gene>
    <name evidence="1" type="ORF">GCM10009789_05140</name>
</gene>
<proteinExistence type="predicted"/>
<protein>
    <recommendedName>
        <fullName evidence="3">XRE family transcriptional regulator</fullName>
    </recommendedName>
</protein>
<organism evidence="1 2">
    <name type="scientific">Kribbella sancticallisti</name>
    <dbReference type="NCBI Taxonomy" id="460087"/>
    <lineage>
        <taxon>Bacteria</taxon>
        <taxon>Bacillati</taxon>
        <taxon>Actinomycetota</taxon>
        <taxon>Actinomycetes</taxon>
        <taxon>Propionibacteriales</taxon>
        <taxon>Kribbellaceae</taxon>
        <taxon>Kribbella</taxon>
    </lineage>
</organism>
<evidence type="ECO:0000313" key="2">
    <source>
        <dbReference type="Proteomes" id="UP001500393"/>
    </source>
</evidence>
<evidence type="ECO:0008006" key="3">
    <source>
        <dbReference type="Google" id="ProtNLM"/>
    </source>
</evidence>
<dbReference type="RefSeq" id="WP_344209265.1">
    <property type="nucleotide sequence ID" value="NZ_BAAAOS010000006.1"/>
</dbReference>
<dbReference type="Proteomes" id="UP001500393">
    <property type="component" value="Unassembled WGS sequence"/>
</dbReference>
<evidence type="ECO:0000313" key="1">
    <source>
        <dbReference type="EMBL" id="GAA1554675.1"/>
    </source>
</evidence>
<comment type="caution">
    <text evidence="1">The sequence shown here is derived from an EMBL/GenBank/DDBJ whole genome shotgun (WGS) entry which is preliminary data.</text>
</comment>
<name>A0ABN2C965_9ACTN</name>